<dbReference type="Proteomes" id="UP000324222">
    <property type="component" value="Unassembled WGS sequence"/>
</dbReference>
<reference evidence="1 2" key="1">
    <citation type="submission" date="2019-05" db="EMBL/GenBank/DDBJ databases">
        <title>Another draft genome of Portunus trituberculatus and its Hox gene families provides insights of decapod evolution.</title>
        <authorList>
            <person name="Jeong J.-H."/>
            <person name="Song I."/>
            <person name="Kim S."/>
            <person name="Choi T."/>
            <person name="Kim D."/>
            <person name="Ryu S."/>
            <person name="Kim W."/>
        </authorList>
    </citation>
    <scope>NUCLEOTIDE SEQUENCE [LARGE SCALE GENOMIC DNA]</scope>
    <source>
        <tissue evidence="1">Muscle</tissue>
    </source>
</reference>
<dbReference type="EMBL" id="VSRR010071991">
    <property type="protein sequence ID" value="MPC86616.1"/>
    <property type="molecule type" value="Genomic_DNA"/>
</dbReference>
<proteinExistence type="predicted"/>
<name>A0A5B7IY85_PORTR</name>
<dbReference type="AlphaFoldDB" id="A0A5B7IY85"/>
<protein>
    <submittedName>
        <fullName evidence="1">Uncharacterized protein</fullName>
    </submittedName>
</protein>
<sequence>MSGGEGGGRGGEGGRWEVLERPGVWRLVWSGRCPSGSVVSH</sequence>
<accession>A0A5B7IY85</accession>
<evidence type="ECO:0000313" key="1">
    <source>
        <dbReference type="EMBL" id="MPC86616.1"/>
    </source>
</evidence>
<organism evidence="1 2">
    <name type="scientific">Portunus trituberculatus</name>
    <name type="common">Swimming crab</name>
    <name type="synonym">Neptunus trituberculatus</name>
    <dbReference type="NCBI Taxonomy" id="210409"/>
    <lineage>
        <taxon>Eukaryota</taxon>
        <taxon>Metazoa</taxon>
        <taxon>Ecdysozoa</taxon>
        <taxon>Arthropoda</taxon>
        <taxon>Crustacea</taxon>
        <taxon>Multicrustacea</taxon>
        <taxon>Malacostraca</taxon>
        <taxon>Eumalacostraca</taxon>
        <taxon>Eucarida</taxon>
        <taxon>Decapoda</taxon>
        <taxon>Pleocyemata</taxon>
        <taxon>Brachyura</taxon>
        <taxon>Eubrachyura</taxon>
        <taxon>Portunoidea</taxon>
        <taxon>Portunidae</taxon>
        <taxon>Portuninae</taxon>
        <taxon>Portunus</taxon>
    </lineage>
</organism>
<gene>
    <name evidence="1" type="ORF">E2C01_081451</name>
</gene>
<keyword evidence="2" id="KW-1185">Reference proteome</keyword>
<evidence type="ECO:0000313" key="2">
    <source>
        <dbReference type="Proteomes" id="UP000324222"/>
    </source>
</evidence>
<comment type="caution">
    <text evidence="1">The sequence shown here is derived from an EMBL/GenBank/DDBJ whole genome shotgun (WGS) entry which is preliminary data.</text>
</comment>